<dbReference type="EMBL" id="AP018131">
    <property type="protein sequence ID" value="BBA48492.1"/>
    <property type="molecule type" value="Genomic_DNA"/>
</dbReference>
<sequence>MSTTNNSLSILSKSGSWIRGNPGRFACMLIVAVLYGLLLACIVQPDYEGFMAAALMINFLVPPVLLIINIAAACFRKSTWKFPLGCVAVSLPLLFALIHGFEGGPCAKADVCTSIGGWQLSWGCMEQIGYFMLVFTVFSFVGFALVRLIKHFLRAHR</sequence>
<dbReference type="Proteomes" id="UP000262177">
    <property type="component" value="Chromosome"/>
</dbReference>
<name>A0A0H2NXR5_BIFBI</name>
<proteinExistence type="predicted"/>
<organism evidence="1 2">
    <name type="scientific">Bifidobacterium bifidum LMG 13195</name>
    <dbReference type="NCBI Taxonomy" id="1207542"/>
    <lineage>
        <taxon>Bacteria</taxon>
        <taxon>Bacillati</taxon>
        <taxon>Actinomycetota</taxon>
        <taxon>Actinomycetes</taxon>
        <taxon>Bifidobacteriales</taxon>
        <taxon>Bifidobacteriaceae</taxon>
        <taxon>Bifidobacterium</taxon>
    </lineage>
</organism>
<gene>
    <name evidence="1" type="ORF">BBJK_02209</name>
</gene>
<dbReference type="AlphaFoldDB" id="A0A0H2NXR5"/>
<evidence type="ECO:0000313" key="1">
    <source>
        <dbReference type="EMBL" id="BBA48492.1"/>
    </source>
</evidence>
<dbReference type="GeneID" id="93092073"/>
<protein>
    <submittedName>
        <fullName evidence="1">Uncharacterized protein</fullName>
    </submittedName>
</protein>
<accession>A0A0H2NXR5</accession>
<reference evidence="1 2" key="1">
    <citation type="journal article" date="2017" name="Biosci. Biotechnol. Biochem.">
        <title>Identification and characterization of a sulfoglycosidase from Bifidobacterium bifidum implicated in mucin glycan utilization.</title>
        <authorList>
            <person name="Katoh T."/>
            <person name="Maeshibu T."/>
            <person name="Kikkawa K."/>
            <person name="Gotoh A."/>
            <person name="Tomabechi Y."/>
            <person name="Nakamura M."/>
            <person name="Liao W.-H."/>
            <person name="Yamaguchi M."/>
            <person name="Ashida H."/>
            <person name="Yamamoto K."/>
            <person name="Katayama T."/>
        </authorList>
    </citation>
    <scope>NUCLEOTIDE SEQUENCE [LARGE SCALE GENOMIC DNA]</scope>
    <source>
        <strain evidence="1 2">JCM 7004</strain>
    </source>
</reference>
<evidence type="ECO:0000313" key="2">
    <source>
        <dbReference type="Proteomes" id="UP000262177"/>
    </source>
</evidence>
<dbReference type="RefSeq" id="WP_003812159.1">
    <property type="nucleotide sequence ID" value="NZ_AMPL01000043.1"/>
</dbReference>